<dbReference type="RefSeq" id="WP_144649360.1">
    <property type="nucleotide sequence ID" value="NZ_VNFK01000005.1"/>
</dbReference>
<evidence type="ECO:0000313" key="3">
    <source>
        <dbReference type="Proteomes" id="UP000316500"/>
    </source>
</evidence>
<evidence type="ECO:0000313" key="2">
    <source>
        <dbReference type="EMBL" id="TVU64089.1"/>
    </source>
</evidence>
<name>A0A558H4N7_PAENT</name>
<evidence type="ECO:0000256" key="1">
    <source>
        <dbReference type="SAM" id="SignalP"/>
    </source>
</evidence>
<dbReference type="PROSITE" id="PS51257">
    <property type="entry name" value="PROKAR_LIPOPROTEIN"/>
    <property type="match status" value="1"/>
</dbReference>
<feature type="chain" id="PRO_5039115612" description="Lipoprotein" evidence="1">
    <location>
        <begin position="23"/>
        <end position="177"/>
    </location>
</feature>
<dbReference type="OrthoDB" id="4950392at2"/>
<comment type="caution">
    <text evidence="2">The sequence shown here is derived from an EMBL/GenBank/DDBJ whole genome shotgun (WGS) entry which is preliminary data.</text>
</comment>
<dbReference type="EMBL" id="VNFK01000005">
    <property type="protein sequence ID" value="TVU64089.1"/>
    <property type="molecule type" value="Genomic_DNA"/>
</dbReference>
<proteinExistence type="predicted"/>
<keyword evidence="1" id="KW-0732">Signal</keyword>
<protein>
    <recommendedName>
        <fullName evidence="4">Lipoprotein</fullName>
    </recommendedName>
</protein>
<dbReference type="AlphaFoldDB" id="A0A558H4N7"/>
<organism evidence="2 3">
    <name type="scientific">Paenarthrobacter nitroguajacolicus</name>
    <name type="common">Arthrobacter nitroguajacolicus</name>
    <dbReference type="NCBI Taxonomy" id="211146"/>
    <lineage>
        <taxon>Bacteria</taxon>
        <taxon>Bacillati</taxon>
        <taxon>Actinomycetota</taxon>
        <taxon>Actinomycetes</taxon>
        <taxon>Micrococcales</taxon>
        <taxon>Micrococcaceae</taxon>
        <taxon>Paenarthrobacter</taxon>
    </lineage>
</organism>
<dbReference type="Proteomes" id="UP000316500">
    <property type="component" value="Unassembled WGS sequence"/>
</dbReference>
<gene>
    <name evidence="2" type="ORF">FQP90_08870</name>
</gene>
<accession>A0A558H4N7</accession>
<feature type="signal peptide" evidence="1">
    <location>
        <begin position="1"/>
        <end position="22"/>
    </location>
</feature>
<evidence type="ECO:0008006" key="4">
    <source>
        <dbReference type="Google" id="ProtNLM"/>
    </source>
</evidence>
<reference evidence="2 3" key="1">
    <citation type="submission" date="2019-07" db="EMBL/GenBank/DDBJ databases">
        <title>Diversity of Bacteria from Kongsfjorden, Arctic.</title>
        <authorList>
            <person name="Yu Y."/>
        </authorList>
    </citation>
    <scope>NUCLEOTIDE SEQUENCE [LARGE SCALE GENOMIC DNA]</scope>
    <source>
        <strain evidence="2 3">SM1928</strain>
    </source>
</reference>
<sequence>MKKLQALLVASAFALTGCGTGAQRSPAAAPTTEPVSTPTPAVLTTEEAGKAYLAAVCPSNIQANKTSDVVQAEPFDLTASKTETTALRDAYRTTIEKLTSEKTLWPEAVKADVAALTEVMYDDLSGAENVAKQTTESDFTSAWNSWTSSRADRPGTAQKIRLKLGLPADTAASCVAS</sequence>